<feature type="domain" description="HTH lysR-type" evidence="5">
    <location>
        <begin position="7"/>
        <end position="64"/>
    </location>
</feature>
<keyword evidence="7" id="KW-1185">Reference proteome</keyword>
<organism evidence="6 7">
    <name type="scientific">Aminobacter niigataensis</name>
    <dbReference type="NCBI Taxonomy" id="83265"/>
    <lineage>
        <taxon>Bacteria</taxon>
        <taxon>Pseudomonadati</taxon>
        <taxon>Pseudomonadota</taxon>
        <taxon>Alphaproteobacteria</taxon>
        <taxon>Hyphomicrobiales</taxon>
        <taxon>Phyllobacteriaceae</taxon>
        <taxon>Aminobacter</taxon>
    </lineage>
</organism>
<dbReference type="PANTHER" id="PTHR30419">
    <property type="entry name" value="HTH-TYPE TRANSCRIPTIONAL REGULATOR YBHD"/>
    <property type="match status" value="1"/>
</dbReference>
<comment type="caution">
    <text evidence="6">The sequence shown here is derived from an EMBL/GenBank/DDBJ whole genome shotgun (WGS) entry which is preliminary data.</text>
</comment>
<accession>A0ABR6KVG8</accession>
<dbReference type="CDD" id="cd08440">
    <property type="entry name" value="PBP2_LTTR_like_4"/>
    <property type="match status" value="1"/>
</dbReference>
<dbReference type="Pfam" id="PF00126">
    <property type="entry name" value="HTH_1"/>
    <property type="match status" value="1"/>
</dbReference>
<reference evidence="6 7" key="1">
    <citation type="submission" date="2020-08" db="EMBL/GenBank/DDBJ databases">
        <title>Genomic Encyclopedia of Type Strains, Phase IV (KMG-IV): sequencing the most valuable type-strain genomes for metagenomic binning, comparative biology and taxonomic classification.</title>
        <authorList>
            <person name="Goeker M."/>
        </authorList>
    </citation>
    <scope>NUCLEOTIDE SEQUENCE [LARGE SCALE GENOMIC DNA]</scope>
    <source>
        <strain evidence="6 7">DSM 7050</strain>
    </source>
</reference>
<name>A0ABR6KVG8_9HYPH</name>
<keyword evidence="2" id="KW-0805">Transcription regulation</keyword>
<evidence type="ECO:0000256" key="2">
    <source>
        <dbReference type="ARBA" id="ARBA00023015"/>
    </source>
</evidence>
<evidence type="ECO:0000256" key="4">
    <source>
        <dbReference type="ARBA" id="ARBA00023163"/>
    </source>
</evidence>
<dbReference type="PRINTS" id="PR00039">
    <property type="entry name" value="HTHLYSR"/>
</dbReference>
<evidence type="ECO:0000256" key="3">
    <source>
        <dbReference type="ARBA" id="ARBA00023125"/>
    </source>
</evidence>
<dbReference type="RefSeq" id="WP_245439772.1">
    <property type="nucleotide sequence ID" value="NZ_BAAAVZ010000008.1"/>
</dbReference>
<dbReference type="Proteomes" id="UP000539538">
    <property type="component" value="Unassembled WGS sequence"/>
</dbReference>
<dbReference type="InterPro" id="IPR050950">
    <property type="entry name" value="HTH-type_LysR_regulators"/>
</dbReference>
<evidence type="ECO:0000313" key="6">
    <source>
        <dbReference type="EMBL" id="MBB4648515.1"/>
    </source>
</evidence>
<dbReference type="PROSITE" id="PS50931">
    <property type="entry name" value="HTH_LYSR"/>
    <property type="match status" value="1"/>
</dbReference>
<dbReference type="SUPFAM" id="SSF46785">
    <property type="entry name" value="Winged helix' DNA-binding domain"/>
    <property type="match status" value="1"/>
</dbReference>
<evidence type="ECO:0000259" key="5">
    <source>
        <dbReference type="PROSITE" id="PS50931"/>
    </source>
</evidence>
<dbReference type="GO" id="GO:0003677">
    <property type="term" value="F:DNA binding"/>
    <property type="evidence" value="ECO:0007669"/>
    <property type="project" value="UniProtKB-KW"/>
</dbReference>
<dbReference type="PANTHER" id="PTHR30419:SF8">
    <property type="entry name" value="NITROGEN ASSIMILATION TRANSCRIPTIONAL ACTIVATOR-RELATED"/>
    <property type="match status" value="1"/>
</dbReference>
<dbReference type="Gene3D" id="3.40.190.290">
    <property type="match status" value="1"/>
</dbReference>
<gene>
    <name evidence="6" type="ORF">GGQ99_000237</name>
</gene>
<protein>
    <submittedName>
        <fullName evidence="6">DNA-binding transcriptional LysR family regulator</fullName>
    </submittedName>
</protein>
<dbReference type="Gene3D" id="1.10.10.10">
    <property type="entry name" value="Winged helix-like DNA-binding domain superfamily/Winged helix DNA-binding domain"/>
    <property type="match status" value="1"/>
</dbReference>
<dbReference type="Pfam" id="PF03466">
    <property type="entry name" value="LysR_substrate"/>
    <property type="match status" value="1"/>
</dbReference>
<proteinExistence type="inferred from homology"/>
<dbReference type="SUPFAM" id="SSF53850">
    <property type="entry name" value="Periplasmic binding protein-like II"/>
    <property type="match status" value="1"/>
</dbReference>
<dbReference type="InterPro" id="IPR000847">
    <property type="entry name" value="LysR_HTH_N"/>
</dbReference>
<sequence>MSLPMRPTLRQIESFKAVVELGNFSRAAESMQTSQANLSHTIRDLELVLGARLFDRTTRRVDMTDAGRAFATGALAGLNEIDRAAEYVRDLSSLKRGLVRIAAPPLIAGTILPRVLREVAAAHSELVLRIEDVSTDIIVEQVRSGRCDLGVGTFSPGEAGLDSQPGLQDSLMVFCTPDDEFAGRQQIRWAELRDHQIITLTRESSIRLLTEFGFESAGLPLRPQLEVHQINTALSLAENGAGIAILPAYSLAALKGRSIVARPLVEPAIVREVRLVTARDRAPSAATIATRNILRRVLREMVPEVV</sequence>
<evidence type="ECO:0000313" key="7">
    <source>
        <dbReference type="Proteomes" id="UP000539538"/>
    </source>
</evidence>
<dbReference type="InterPro" id="IPR005119">
    <property type="entry name" value="LysR_subst-bd"/>
</dbReference>
<dbReference type="EMBL" id="JACHOT010000001">
    <property type="protein sequence ID" value="MBB4648515.1"/>
    <property type="molecule type" value="Genomic_DNA"/>
</dbReference>
<evidence type="ECO:0000256" key="1">
    <source>
        <dbReference type="ARBA" id="ARBA00009437"/>
    </source>
</evidence>
<keyword evidence="3 6" id="KW-0238">DNA-binding</keyword>
<dbReference type="InterPro" id="IPR036388">
    <property type="entry name" value="WH-like_DNA-bd_sf"/>
</dbReference>
<comment type="similarity">
    <text evidence="1">Belongs to the LysR transcriptional regulatory family.</text>
</comment>
<dbReference type="InterPro" id="IPR036390">
    <property type="entry name" value="WH_DNA-bd_sf"/>
</dbReference>
<keyword evidence="4" id="KW-0804">Transcription</keyword>